<evidence type="ECO:0000256" key="5">
    <source>
        <dbReference type="ARBA" id="ARBA00023136"/>
    </source>
</evidence>
<keyword evidence="5 6" id="KW-0472">Membrane</keyword>
<feature type="transmembrane region" description="Helical" evidence="6">
    <location>
        <begin position="116"/>
        <end position="137"/>
    </location>
</feature>
<dbReference type="Proteomes" id="UP000867740">
    <property type="component" value="Unassembled WGS sequence"/>
</dbReference>
<dbReference type="PROSITE" id="PS50850">
    <property type="entry name" value="MFS"/>
    <property type="match status" value="1"/>
</dbReference>
<dbReference type="Pfam" id="PF07690">
    <property type="entry name" value="MFS_1"/>
    <property type="match status" value="1"/>
</dbReference>
<reference evidence="8" key="2">
    <citation type="submission" date="2020-10" db="EMBL/GenBank/DDBJ databases">
        <authorList>
            <consortium name="NCBI Pathogen Detection Project"/>
        </authorList>
    </citation>
    <scope>NUCLEOTIDE SEQUENCE</scope>
    <source>
        <strain evidence="8">CAVp300</strain>
    </source>
</reference>
<feature type="transmembrane region" description="Helical" evidence="6">
    <location>
        <begin position="383"/>
        <end position="409"/>
    </location>
</feature>
<dbReference type="EMBL" id="DACSUM010000001">
    <property type="protein sequence ID" value="HAT3579969.1"/>
    <property type="molecule type" value="Genomic_DNA"/>
</dbReference>
<dbReference type="InterPro" id="IPR011701">
    <property type="entry name" value="MFS"/>
</dbReference>
<feature type="transmembrane region" description="Helical" evidence="6">
    <location>
        <begin position="23"/>
        <end position="47"/>
    </location>
</feature>
<feature type="transmembrane region" description="Helical" evidence="6">
    <location>
        <begin position="324"/>
        <end position="343"/>
    </location>
</feature>
<dbReference type="InterPro" id="IPR005829">
    <property type="entry name" value="Sugar_transporter_CS"/>
</dbReference>
<dbReference type="InterPro" id="IPR036259">
    <property type="entry name" value="MFS_trans_sf"/>
</dbReference>
<dbReference type="GO" id="GO:0046943">
    <property type="term" value="F:carboxylic acid transmembrane transporter activity"/>
    <property type="evidence" value="ECO:0007669"/>
    <property type="project" value="TreeGrafter"/>
</dbReference>
<dbReference type="AlphaFoldDB" id="A0A9P3WDK7"/>
<evidence type="ECO:0000256" key="2">
    <source>
        <dbReference type="ARBA" id="ARBA00022475"/>
    </source>
</evidence>
<feature type="transmembrane region" description="Helical" evidence="6">
    <location>
        <begin position="291"/>
        <end position="312"/>
    </location>
</feature>
<keyword evidence="2" id="KW-1003">Cell membrane</keyword>
<evidence type="ECO:0000313" key="9">
    <source>
        <dbReference type="Proteomes" id="UP000867740"/>
    </source>
</evidence>
<dbReference type="GO" id="GO:0005886">
    <property type="term" value="C:plasma membrane"/>
    <property type="evidence" value="ECO:0007669"/>
    <property type="project" value="UniProtKB-SubCell"/>
</dbReference>
<accession>A0A9P3WDK7</accession>
<keyword evidence="4 6" id="KW-1133">Transmembrane helix</keyword>
<feature type="domain" description="Major facilitator superfamily (MFS) profile" evidence="7">
    <location>
        <begin position="25"/>
        <end position="437"/>
    </location>
</feature>
<evidence type="ECO:0000256" key="3">
    <source>
        <dbReference type="ARBA" id="ARBA00022692"/>
    </source>
</evidence>
<dbReference type="RefSeq" id="WP_047369230.1">
    <property type="nucleotide sequence ID" value="NZ_CABMNU010000005.1"/>
</dbReference>
<feature type="transmembrane region" description="Helical" evidence="6">
    <location>
        <begin position="255"/>
        <end position="279"/>
    </location>
</feature>
<evidence type="ECO:0000313" key="8">
    <source>
        <dbReference type="EMBL" id="HAT3579969.1"/>
    </source>
</evidence>
<dbReference type="PANTHER" id="PTHR23508">
    <property type="entry name" value="CARBOXYLIC ACID TRANSPORTER PROTEIN HOMOLOG"/>
    <property type="match status" value="1"/>
</dbReference>
<comment type="caution">
    <text evidence="8">The sequence shown here is derived from an EMBL/GenBank/DDBJ whole genome shotgun (WGS) entry which is preliminary data.</text>
</comment>
<dbReference type="CDD" id="cd17365">
    <property type="entry name" value="MFS_PcaK_like"/>
    <property type="match status" value="1"/>
</dbReference>
<protein>
    <submittedName>
        <fullName evidence="8">Aromatic acid/H+ symport family MFS transporter</fullName>
    </submittedName>
</protein>
<organism evidence="8 9">
    <name type="scientific">Kluyvera intermedia</name>
    <name type="common">Enterobacter intermedius</name>
    <dbReference type="NCBI Taxonomy" id="61648"/>
    <lineage>
        <taxon>Bacteria</taxon>
        <taxon>Pseudomonadati</taxon>
        <taxon>Pseudomonadota</taxon>
        <taxon>Gammaproteobacteria</taxon>
        <taxon>Enterobacterales</taxon>
        <taxon>Enterobacteriaceae</taxon>
        <taxon>Kluyvera</taxon>
    </lineage>
</organism>
<reference evidence="8" key="1">
    <citation type="journal article" date="2018" name="Genome Biol.">
        <title>SKESA: strategic k-mer extension for scrupulous assemblies.</title>
        <authorList>
            <person name="Souvorov A."/>
            <person name="Agarwala R."/>
            <person name="Lipman D.J."/>
        </authorList>
    </citation>
    <scope>NUCLEOTIDE SEQUENCE</scope>
    <source>
        <strain evidence="8">CAVp300</strain>
    </source>
</reference>
<comment type="subcellular location">
    <subcellularLocation>
        <location evidence="1">Cell membrane</location>
        <topology evidence="1">Multi-pass membrane protein</topology>
    </subcellularLocation>
</comment>
<sequence>MSTQEKIDISTVLDKHSISRRQWLIVFLGFLVLGIDGFDVTAIGFIAPALIDDWQISRHMLGPVMMSGLFGLAAGSLISGPLADRYGRKKLIIGSVLFFGTSSLLSAWSWNLSSLTFFRFITGLGLGAAMPNITTLVAEYAPCRWRSRLATVIHCGFNTGAALGGLLSQQLLGTFGWRSVLITGGVLPLIFALILIRYLPESMQYLVQAPENKRRLTHLLNTFVPGIADEKTHFYTSEPQKAHASTARSLLHPPYTFGTLALWLTLFAGLFCVYLLSSWLPLMVRDTGMTLSQAVIMGSVFQIGGMMGNFCIGIEMDRWGRHCAIILTLIGGACSALILGMHIPSLPVLCVLVLMLGFTVNGISPGCYALAAHFYPTSIRATGVSWATGIGRLGAITSAGAGSAMLAAGWTFSEVFMFLPLPLAAGALALYCKKQRRVIAKTH</sequence>
<dbReference type="PANTHER" id="PTHR23508:SF10">
    <property type="entry name" value="CARBOXYLIC ACID TRANSPORTER PROTEIN HOMOLOG"/>
    <property type="match status" value="1"/>
</dbReference>
<dbReference type="InterPro" id="IPR020846">
    <property type="entry name" value="MFS_dom"/>
</dbReference>
<dbReference type="PROSITE" id="PS00217">
    <property type="entry name" value="SUGAR_TRANSPORT_2"/>
    <property type="match status" value="1"/>
</dbReference>
<dbReference type="PROSITE" id="PS00216">
    <property type="entry name" value="SUGAR_TRANSPORT_1"/>
    <property type="match status" value="1"/>
</dbReference>
<evidence type="ECO:0000256" key="6">
    <source>
        <dbReference type="SAM" id="Phobius"/>
    </source>
</evidence>
<feature type="transmembrane region" description="Helical" evidence="6">
    <location>
        <begin position="349"/>
        <end position="371"/>
    </location>
</feature>
<dbReference type="SUPFAM" id="SSF103473">
    <property type="entry name" value="MFS general substrate transporter"/>
    <property type="match status" value="1"/>
</dbReference>
<evidence type="ECO:0000256" key="4">
    <source>
        <dbReference type="ARBA" id="ARBA00022989"/>
    </source>
</evidence>
<feature type="transmembrane region" description="Helical" evidence="6">
    <location>
        <begin position="91"/>
        <end position="110"/>
    </location>
</feature>
<evidence type="ECO:0000259" key="7">
    <source>
        <dbReference type="PROSITE" id="PS50850"/>
    </source>
</evidence>
<feature type="transmembrane region" description="Helical" evidence="6">
    <location>
        <begin position="415"/>
        <end position="432"/>
    </location>
</feature>
<feature type="transmembrane region" description="Helical" evidence="6">
    <location>
        <begin position="59"/>
        <end position="79"/>
    </location>
</feature>
<evidence type="ECO:0000256" key="1">
    <source>
        <dbReference type="ARBA" id="ARBA00004651"/>
    </source>
</evidence>
<keyword evidence="3 6" id="KW-0812">Transmembrane</keyword>
<feature type="transmembrane region" description="Helical" evidence="6">
    <location>
        <begin position="175"/>
        <end position="196"/>
    </location>
</feature>
<dbReference type="Gene3D" id="1.20.1250.20">
    <property type="entry name" value="MFS general substrate transporter like domains"/>
    <property type="match status" value="1"/>
</dbReference>
<name>A0A9P3WDK7_KLUIN</name>
<proteinExistence type="predicted"/>
<feature type="transmembrane region" description="Helical" evidence="6">
    <location>
        <begin position="149"/>
        <end position="169"/>
    </location>
</feature>
<gene>
    <name evidence="8" type="ORF">I8531_000208</name>
</gene>